<dbReference type="EMBL" id="VICG01000001">
    <property type="protein sequence ID" value="KAA8576826.1"/>
    <property type="molecule type" value="Genomic_DNA"/>
</dbReference>
<evidence type="ECO:0008006" key="5">
    <source>
        <dbReference type="Google" id="ProtNLM"/>
    </source>
</evidence>
<keyword evidence="4" id="KW-1185">Reference proteome</keyword>
<dbReference type="VEuPathDB" id="FungiDB:MFRU_014g00850"/>
<proteinExistence type="predicted"/>
<organism evidence="3 4">
    <name type="scientific">Monilinia fructicola</name>
    <name type="common">Brown rot fungus</name>
    <name type="synonym">Ciboria fructicola</name>
    <dbReference type="NCBI Taxonomy" id="38448"/>
    <lineage>
        <taxon>Eukaryota</taxon>
        <taxon>Fungi</taxon>
        <taxon>Dikarya</taxon>
        <taxon>Ascomycota</taxon>
        <taxon>Pezizomycotina</taxon>
        <taxon>Leotiomycetes</taxon>
        <taxon>Helotiales</taxon>
        <taxon>Sclerotiniaceae</taxon>
        <taxon>Monilinia</taxon>
    </lineage>
</organism>
<feature type="compositionally biased region" description="Basic and acidic residues" evidence="2">
    <location>
        <begin position="179"/>
        <end position="196"/>
    </location>
</feature>
<feature type="region of interest" description="Disordered" evidence="2">
    <location>
        <begin position="373"/>
        <end position="394"/>
    </location>
</feature>
<protein>
    <recommendedName>
        <fullName evidence="5">BZIP domain-containing protein</fullName>
    </recommendedName>
</protein>
<feature type="compositionally biased region" description="Basic and acidic residues" evidence="2">
    <location>
        <begin position="225"/>
        <end position="239"/>
    </location>
</feature>
<evidence type="ECO:0000256" key="1">
    <source>
        <dbReference type="SAM" id="Coils"/>
    </source>
</evidence>
<dbReference type="PANTHER" id="PTHR40618:SF1">
    <property type="entry name" value="B-ZIP TRANSCRIPTION FACTOR (EUROFUNG)"/>
    <property type="match status" value="1"/>
</dbReference>
<feature type="region of interest" description="Disordered" evidence="2">
    <location>
        <begin position="150"/>
        <end position="240"/>
    </location>
</feature>
<feature type="compositionally biased region" description="Polar residues" evidence="2">
    <location>
        <begin position="341"/>
        <end position="350"/>
    </location>
</feature>
<feature type="compositionally biased region" description="Basic and acidic residues" evidence="2">
    <location>
        <begin position="316"/>
        <end position="339"/>
    </location>
</feature>
<dbReference type="CDD" id="cd14688">
    <property type="entry name" value="bZIP_YAP"/>
    <property type="match status" value="1"/>
</dbReference>
<evidence type="ECO:0000313" key="3">
    <source>
        <dbReference type="EMBL" id="KAA8576826.1"/>
    </source>
</evidence>
<dbReference type="GO" id="GO:0003700">
    <property type="term" value="F:DNA-binding transcription factor activity"/>
    <property type="evidence" value="ECO:0007669"/>
    <property type="project" value="InterPro"/>
</dbReference>
<sequence length="571" mass="64125">MNPSYDDLPTQQDNYTVDTLTILTQAAMQANSNNHSSPNTTGSGFPTNSHSAKTNSALTNQDAGYHSRAIRATTSISSSTISNHPTATSPYRLSSSLSKLVGNYSRPHRAMESLVFNPTEQIQQNAYMNHPFQPTYPTNLGILNAERYDDGRSSIGSREPNMMGSTAQMQNPMPFGMLEKTEDGSETRPPSEEPGHGKKRRKRVRDESPGFEDDEEARKKARGRPRVDTKDETAADRRRTQIRMAQRAYRHRKETTISSLEKQVQELRSTNEEMNNIFITLYDFAIAKGLLQREPEFGQQLQSTTQRFLALAKQSASDDHARDGGDSSDKITPEPHVEAKQSLTSRNNRGPSPPMSIPAETIVTEPVNSWGGYSVSKDTSSEEGEVLTENSHQDARETKSFEVISKATEDNASFLFDSMDIQNYRAEIPSPNIDHFSQDFHPYSQVPLPATHSYFELSFARRVHRATIEQGYRLLTMKNPPPGRFQEVFGFCMTYETKEESKARFRKALGSSAKEPLQEWRAPFVHLGGAGTYYPNQGPNTDNELMPKFRTGFSMGPFFSIFCADPGKYQF</sequence>
<feature type="region of interest" description="Disordered" evidence="2">
    <location>
        <begin position="31"/>
        <end position="55"/>
    </location>
</feature>
<gene>
    <name evidence="3" type="ORF">EYC84_006874</name>
</gene>
<dbReference type="SUPFAM" id="SSF57959">
    <property type="entry name" value="Leucine zipper domain"/>
    <property type="match status" value="1"/>
</dbReference>
<dbReference type="Gene3D" id="1.20.5.170">
    <property type="match status" value="1"/>
</dbReference>
<keyword evidence="1" id="KW-0175">Coiled coil</keyword>
<evidence type="ECO:0000256" key="2">
    <source>
        <dbReference type="SAM" id="MobiDB-lite"/>
    </source>
</evidence>
<evidence type="ECO:0000313" key="4">
    <source>
        <dbReference type="Proteomes" id="UP000322873"/>
    </source>
</evidence>
<dbReference type="AlphaFoldDB" id="A0A5M9K995"/>
<reference evidence="3 4" key="1">
    <citation type="submission" date="2019-06" db="EMBL/GenBank/DDBJ databases">
        <title>Genome Sequence of the Brown Rot Fungal Pathogen Monilinia fructicola.</title>
        <authorList>
            <person name="De Miccolis Angelini R.M."/>
            <person name="Landi L."/>
            <person name="Abate D."/>
            <person name="Pollastro S."/>
            <person name="Romanazzi G."/>
            <person name="Faretra F."/>
        </authorList>
    </citation>
    <scope>NUCLEOTIDE SEQUENCE [LARGE SCALE GENOMIC DNA]</scope>
    <source>
        <strain evidence="3 4">Mfrc123</strain>
    </source>
</reference>
<dbReference type="Proteomes" id="UP000322873">
    <property type="component" value="Unassembled WGS sequence"/>
</dbReference>
<dbReference type="InterPro" id="IPR046347">
    <property type="entry name" value="bZIP_sf"/>
</dbReference>
<feature type="region of interest" description="Disordered" evidence="2">
    <location>
        <begin position="310"/>
        <end position="361"/>
    </location>
</feature>
<comment type="caution">
    <text evidence="3">The sequence shown here is derived from an EMBL/GenBank/DDBJ whole genome shotgun (WGS) entry which is preliminary data.</text>
</comment>
<name>A0A5M9K995_MONFR</name>
<feature type="coiled-coil region" evidence="1">
    <location>
        <begin position="250"/>
        <end position="277"/>
    </location>
</feature>
<dbReference type="PANTHER" id="PTHR40618">
    <property type="entry name" value="B-ZIP TRANSCRIPTION FACTOR (EUROFUNG)-RELATED"/>
    <property type="match status" value="1"/>
</dbReference>
<accession>A0A5M9K995</accession>